<accession>A0A0V1GM63</accession>
<dbReference type="Proteomes" id="UP000054826">
    <property type="component" value="Unassembled WGS sequence"/>
</dbReference>
<evidence type="ECO:0000313" key="2">
    <source>
        <dbReference type="Proteomes" id="UP000054826"/>
    </source>
</evidence>
<gene>
    <name evidence="1" type="ORF">T4C_11583</name>
</gene>
<comment type="caution">
    <text evidence="1">The sequence shown here is derived from an EMBL/GenBank/DDBJ whole genome shotgun (WGS) entry which is preliminary data.</text>
</comment>
<organism evidence="1 2">
    <name type="scientific">Trichinella pseudospiralis</name>
    <name type="common">Parasitic roundworm</name>
    <dbReference type="NCBI Taxonomy" id="6337"/>
    <lineage>
        <taxon>Eukaryota</taxon>
        <taxon>Metazoa</taxon>
        <taxon>Ecdysozoa</taxon>
        <taxon>Nematoda</taxon>
        <taxon>Enoplea</taxon>
        <taxon>Dorylaimia</taxon>
        <taxon>Trichinellida</taxon>
        <taxon>Trichinellidae</taxon>
        <taxon>Trichinella</taxon>
    </lineage>
</organism>
<dbReference type="EMBL" id="JYDV01001504">
    <property type="protein sequence ID" value="KRY99300.1"/>
    <property type="molecule type" value="Genomic_DNA"/>
</dbReference>
<proteinExistence type="predicted"/>
<reference evidence="1 2" key="1">
    <citation type="submission" date="2015-01" db="EMBL/GenBank/DDBJ databases">
        <title>Evolution of Trichinella species and genotypes.</title>
        <authorList>
            <person name="Korhonen P.K."/>
            <person name="Edoardo P."/>
            <person name="Giuseppe L.R."/>
            <person name="Gasser R.B."/>
        </authorList>
    </citation>
    <scope>NUCLEOTIDE SEQUENCE [LARGE SCALE GENOMIC DNA]</scope>
    <source>
        <strain evidence="1">ISS176</strain>
    </source>
</reference>
<evidence type="ECO:0000313" key="1">
    <source>
        <dbReference type="EMBL" id="KRY99300.1"/>
    </source>
</evidence>
<name>A0A0V1GM63_TRIPS</name>
<sequence length="120" mass="12885">MPLAVPEEIYPSPLTSWTHSKVEGQRMDPCSVPRGSADALSLHPPVFAHYHSWPAKAGLENTYGLRVVGCSERNSFNGALRLPFSAGYQVGELGGGIQVASVVYACLKLSPESGEFQNLP</sequence>
<dbReference type="AlphaFoldDB" id="A0A0V1GM63"/>
<protein>
    <submittedName>
        <fullName evidence="1">Uncharacterized protein</fullName>
    </submittedName>
</protein>